<feature type="compositionally biased region" description="Basic residues" evidence="2">
    <location>
        <begin position="170"/>
        <end position="194"/>
    </location>
</feature>
<organism evidence="3 4">
    <name type="scientific">Ferroacidibacillus organovorans</name>
    <dbReference type="NCBI Taxonomy" id="1765683"/>
    <lineage>
        <taxon>Bacteria</taxon>
        <taxon>Bacillati</taxon>
        <taxon>Bacillota</taxon>
        <taxon>Bacilli</taxon>
        <taxon>Bacillales</taxon>
        <taxon>Alicyclobacillaceae</taxon>
        <taxon>Ferroacidibacillus</taxon>
    </lineage>
</organism>
<reference evidence="3 4" key="1">
    <citation type="submission" date="2016-02" db="EMBL/GenBank/DDBJ databases">
        <title>Draft genome sequence of Acidibacillus ferrooxidans SLC66.</title>
        <authorList>
            <person name="Oliveira G."/>
            <person name="Nancucheo I."/>
            <person name="Dall'Agnol H."/>
            <person name="Johnson B."/>
            <person name="Oliveira R."/>
            <person name="Nunes G.L."/>
            <person name="Tzotzos G."/>
            <person name="Orellana S.C."/>
            <person name="Salim A.C."/>
            <person name="Araujo F.M."/>
        </authorList>
    </citation>
    <scope>NUCLEOTIDE SEQUENCE [LARGE SCALE GENOMIC DNA]</scope>
    <source>
        <strain evidence="3 4">SLC66</strain>
    </source>
</reference>
<evidence type="ECO:0000256" key="1">
    <source>
        <dbReference type="SAM" id="Coils"/>
    </source>
</evidence>
<dbReference type="RefSeq" id="WP_067564719.1">
    <property type="nucleotide sequence ID" value="NZ_LSUQ01000024.1"/>
</dbReference>
<sequence>MASKITTQQRNERIKALRARLQQLDKTDENEKERTRLRRELQLIRAEANAPAKKTVDAIQSISKTLTPKSIEDSLGTITSLREFCKHCIRYVQQADQVLDTLSVTTNSLKDSGVLKKLMESKGKNLDTSDFTNILMALMNSPLGATVFNRLGNGKKEDDKASPVTDPPKRTIKRRSRSVARRPVKRSNAKRGRSSPRAQSPRAQSPRAQSPRAQKTAR</sequence>
<dbReference type="OrthoDB" id="2376772at2"/>
<feature type="compositionally biased region" description="Polar residues" evidence="2">
    <location>
        <begin position="196"/>
        <end position="218"/>
    </location>
</feature>
<dbReference type="EMBL" id="LSUQ01000024">
    <property type="protein sequence ID" value="OAG93768.1"/>
    <property type="molecule type" value="Genomic_DNA"/>
</dbReference>
<proteinExistence type="predicted"/>
<keyword evidence="1" id="KW-0175">Coiled coil</keyword>
<comment type="caution">
    <text evidence="3">The sequence shown here is derived from an EMBL/GenBank/DDBJ whole genome shotgun (WGS) entry which is preliminary data.</text>
</comment>
<dbReference type="Proteomes" id="UP000077421">
    <property type="component" value="Unassembled WGS sequence"/>
</dbReference>
<protein>
    <submittedName>
        <fullName evidence="3">Uncharacterized protein</fullName>
    </submittedName>
</protein>
<evidence type="ECO:0000256" key="2">
    <source>
        <dbReference type="SAM" id="MobiDB-lite"/>
    </source>
</evidence>
<dbReference type="AlphaFoldDB" id="A0A853KBI7"/>
<feature type="region of interest" description="Disordered" evidence="2">
    <location>
        <begin position="149"/>
        <end position="218"/>
    </location>
</feature>
<evidence type="ECO:0000313" key="3">
    <source>
        <dbReference type="EMBL" id="OAG93768.1"/>
    </source>
</evidence>
<gene>
    <name evidence="3" type="ORF">AYW79_08980</name>
</gene>
<feature type="coiled-coil region" evidence="1">
    <location>
        <begin position="7"/>
        <end position="47"/>
    </location>
</feature>
<accession>A0A853KBI7</accession>
<evidence type="ECO:0000313" key="4">
    <source>
        <dbReference type="Proteomes" id="UP000077421"/>
    </source>
</evidence>
<name>A0A853KBI7_9BACL</name>